<dbReference type="InterPro" id="IPR013870">
    <property type="entry name" value="Ribosomal_mL54"/>
</dbReference>
<sequence length="220" mass="23849">MICRTCLRRATALNVRTHPPLSTLLPRAFSVSSPSRTSTQSTTQASPASETASPSSMPTLSTPVDAPVAGNAGSKPARPPSSCPPGTVLTGLNYFKSQTDPVALPDEEYPEWLWDCLEFKSTASDEADANAGDEFSKSAKQRRLAAKRQKQIQAKLLAEGNLDALAPKVPLQHQSVNLPGKEDGDVADNLFAAEKREELRKAMRQERKAKIKEANYLKSM</sequence>
<keyword evidence="4" id="KW-0496">Mitochondrion</keyword>
<feature type="region of interest" description="Disordered" evidence="8">
    <location>
        <begin position="25"/>
        <end position="85"/>
    </location>
</feature>
<evidence type="ECO:0000256" key="8">
    <source>
        <dbReference type="SAM" id="MobiDB-lite"/>
    </source>
</evidence>
<dbReference type="EMBL" id="ML119057">
    <property type="protein sequence ID" value="ROT37381.1"/>
    <property type="molecule type" value="Genomic_DNA"/>
</dbReference>
<evidence type="ECO:0000256" key="6">
    <source>
        <dbReference type="ARBA" id="ARBA00033752"/>
    </source>
</evidence>
<evidence type="ECO:0000256" key="3">
    <source>
        <dbReference type="ARBA" id="ARBA00022980"/>
    </source>
</evidence>
<dbReference type="Pfam" id="PF08561">
    <property type="entry name" value="Ribosomal_L37"/>
    <property type="match status" value="1"/>
</dbReference>
<dbReference type="PANTHER" id="PTHR28595:SF1">
    <property type="entry name" value="LARGE RIBOSOMAL SUBUNIT PROTEIN ML54"/>
    <property type="match status" value="1"/>
</dbReference>
<name>A0A3N2PS86_SODAK</name>
<dbReference type="STRING" id="1314773.A0A3N2PS86"/>
<organism evidence="9 10">
    <name type="scientific">Sodiomyces alkalinus (strain CBS 110278 / VKM F-3762 / F11)</name>
    <name type="common">Alkaliphilic filamentous fungus</name>
    <dbReference type="NCBI Taxonomy" id="1314773"/>
    <lineage>
        <taxon>Eukaryota</taxon>
        <taxon>Fungi</taxon>
        <taxon>Dikarya</taxon>
        <taxon>Ascomycota</taxon>
        <taxon>Pezizomycotina</taxon>
        <taxon>Sordariomycetes</taxon>
        <taxon>Hypocreomycetidae</taxon>
        <taxon>Glomerellales</taxon>
        <taxon>Plectosphaerellaceae</taxon>
        <taxon>Sodiomyces</taxon>
    </lineage>
</organism>
<dbReference type="Proteomes" id="UP000272025">
    <property type="component" value="Unassembled WGS sequence"/>
</dbReference>
<proteinExistence type="inferred from homology"/>
<dbReference type="GeneID" id="39580701"/>
<dbReference type="PANTHER" id="PTHR28595">
    <property type="entry name" value="39S RIBOSOMAL PROTEIN L54, MITOCHONDRIAL"/>
    <property type="match status" value="1"/>
</dbReference>
<reference evidence="9 10" key="1">
    <citation type="journal article" date="2018" name="Mol. Ecol.">
        <title>The obligate alkalophilic soda-lake fungus Sodiomyces alkalinus has shifted to a protein diet.</title>
        <authorList>
            <person name="Grum-Grzhimaylo A.A."/>
            <person name="Falkoski D.L."/>
            <person name="van den Heuvel J."/>
            <person name="Valero-Jimenez C.A."/>
            <person name="Min B."/>
            <person name="Choi I.G."/>
            <person name="Lipzen A."/>
            <person name="Daum C.G."/>
            <person name="Aanen D.K."/>
            <person name="Tsang A."/>
            <person name="Henrissat B."/>
            <person name="Bilanenko E.N."/>
            <person name="de Vries R.P."/>
            <person name="van Kan J.A.L."/>
            <person name="Grigoriev I.V."/>
            <person name="Debets A.J.M."/>
        </authorList>
    </citation>
    <scope>NUCLEOTIDE SEQUENCE [LARGE SCALE GENOMIC DNA]</scope>
    <source>
        <strain evidence="9 10">F11</strain>
    </source>
</reference>
<evidence type="ECO:0000256" key="5">
    <source>
        <dbReference type="ARBA" id="ARBA00023274"/>
    </source>
</evidence>
<feature type="compositionally biased region" description="Low complexity" evidence="8">
    <location>
        <begin position="28"/>
        <end position="59"/>
    </location>
</feature>
<evidence type="ECO:0000256" key="2">
    <source>
        <dbReference type="ARBA" id="ARBA00022946"/>
    </source>
</evidence>
<evidence type="ECO:0000256" key="4">
    <source>
        <dbReference type="ARBA" id="ARBA00023128"/>
    </source>
</evidence>
<evidence type="ECO:0000313" key="9">
    <source>
        <dbReference type="EMBL" id="ROT37381.1"/>
    </source>
</evidence>
<evidence type="ECO:0000256" key="7">
    <source>
        <dbReference type="ARBA" id="ARBA00035179"/>
    </source>
</evidence>
<dbReference type="OrthoDB" id="10252718at2759"/>
<evidence type="ECO:0000313" key="10">
    <source>
        <dbReference type="Proteomes" id="UP000272025"/>
    </source>
</evidence>
<dbReference type="AlphaFoldDB" id="A0A3N2PS86"/>
<dbReference type="GO" id="GO:0005762">
    <property type="term" value="C:mitochondrial large ribosomal subunit"/>
    <property type="evidence" value="ECO:0007669"/>
    <property type="project" value="TreeGrafter"/>
</dbReference>
<keyword evidence="10" id="KW-1185">Reference proteome</keyword>
<comment type="subcellular location">
    <subcellularLocation>
        <location evidence="1">Mitochondrion</location>
    </subcellularLocation>
</comment>
<dbReference type="RefSeq" id="XP_028465187.1">
    <property type="nucleotide sequence ID" value="XM_028612223.1"/>
</dbReference>
<keyword evidence="2" id="KW-0809">Transit peptide</keyword>
<gene>
    <name evidence="9" type="ORF">SODALDRAFT_334471</name>
</gene>
<comment type="similarity">
    <text evidence="6">Belongs to the mitochondrion-specific ribosomal protein mL54 family.</text>
</comment>
<evidence type="ECO:0000256" key="1">
    <source>
        <dbReference type="ARBA" id="ARBA00004173"/>
    </source>
</evidence>
<protein>
    <recommendedName>
        <fullName evidence="7">Large ribosomal subunit protein mL54</fullName>
    </recommendedName>
</protein>
<dbReference type="GO" id="GO:0003735">
    <property type="term" value="F:structural constituent of ribosome"/>
    <property type="evidence" value="ECO:0007669"/>
    <property type="project" value="TreeGrafter"/>
</dbReference>
<keyword evidence="3" id="KW-0689">Ribosomal protein</keyword>
<keyword evidence="5" id="KW-0687">Ribonucleoprotein</keyword>
<accession>A0A3N2PS86</accession>